<dbReference type="RefSeq" id="WP_174511233.1">
    <property type="nucleotide sequence ID" value="NZ_CABFMQ020000013.1"/>
</dbReference>
<dbReference type="AlphaFoldDB" id="A0A8B6M104"/>
<dbReference type="Proteomes" id="UP000485880">
    <property type="component" value="Unassembled WGS sequence"/>
</dbReference>
<comment type="caution">
    <text evidence="1">The sequence shown here is derived from an EMBL/GenBank/DDBJ whole genome shotgun (WGS) entry which is preliminary data.</text>
</comment>
<gene>
    <name evidence="1" type="ORF">MPC4_110041</name>
</gene>
<dbReference type="EMBL" id="CABFMQ020000013">
    <property type="protein sequence ID" value="VTZ48741.1"/>
    <property type="molecule type" value="Genomic_DNA"/>
</dbReference>
<keyword evidence="2" id="KW-1185">Reference proteome</keyword>
<protein>
    <submittedName>
        <fullName evidence="1">Uncharacterized protein</fullName>
    </submittedName>
</protein>
<accession>A0A8B6M104</accession>
<evidence type="ECO:0000313" key="1">
    <source>
        <dbReference type="EMBL" id="VTZ48741.1"/>
    </source>
</evidence>
<proteinExistence type="predicted"/>
<reference evidence="1 2" key="1">
    <citation type="submission" date="2019-05" db="EMBL/GenBank/DDBJ databases">
        <authorList>
            <person name="Farhan Ul Haque M."/>
        </authorList>
    </citation>
    <scope>NUCLEOTIDE SEQUENCE [LARGE SCALE GENOMIC DNA]</scope>
    <source>
        <strain evidence="1">2</strain>
    </source>
</reference>
<organism evidence="1 2">
    <name type="scientific">Methylocella tundrae</name>
    <dbReference type="NCBI Taxonomy" id="227605"/>
    <lineage>
        <taxon>Bacteria</taxon>
        <taxon>Pseudomonadati</taxon>
        <taxon>Pseudomonadota</taxon>
        <taxon>Alphaproteobacteria</taxon>
        <taxon>Hyphomicrobiales</taxon>
        <taxon>Beijerinckiaceae</taxon>
        <taxon>Methylocella</taxon>
    </lineage>
</organism>
<name>A0A8B6M104_METTU</name>
<sequence>MIPAAIVRSLTSPRLEAGAFTPTKWNSAEDKAMFGNSLLKFLANDFPRNAFTKRLYQRLSNTFGHIANYDLTGFFSTFFEDTAGKIDFLQQTLQWPCWGDPEYTYCDVERVVQTRLRRSGEPNAPRSIA</sequence>
<evidence type="ECO:0000313" key="2">
    <source>
        <dbReference type="Proteomes" id="UP000485880"/>
    </source>
</evidence>